<feature type="transmembrane region" description="Helical" evidence="1">
    <location>
        <begin position="28"/>
        <end position="45"/>
    </location>
</feature>
<feature type="transmembrane region" description="Helical" evidence="1">
    <location>
        <begin position="542"/>
        <end position="563"/>
    </location>
</feature>
<feature type="transmembrane region" description="Helical" evidence="1">
    <location>
        <begin position="404"/>
        <end position="426"/>
    </location>
</feature>
<dbReference type="SUPFAM" id="SSF82866">
    <property type="entry name" value="Multidrug efflux transporter AcrB transmembrane domain"/>
    <property type="match status" value="2"/>
</dbReference>
<evidence type="ECO:0000313" key="2">
    <source>
        <dbReference type="EMBL" id="VAW24541.1"/>
    </source>
</evidence>
<dbReference type="Gene3D" id="3.30.70.1440">
    <property type="entry name" value="Multidrug efflux transporter AcrB pore domain"/>
    <property type="match status" value="1"/>
</dbReference>
<dbReference type="EMBL" id="UOEP01000217">
    <property type="protein sequence ID" value="VAW24541.1"/>
    <property type="molecule type" value="Genomic_DNA"/>
</dbReference>
<dbReference type="Gene3D" id="1.20.1640.10">
    <property type="entry name" value="Multidrug efflux transporter AcrB transmembrane domain"/>
    <property type="match status" value="2"/>
</dbReference>
<dbReference type="PANTHER" id="PTHR32063:SF0">
    <property type="entry name" value="SWARMING MOTILITY PROTEIN SWRC"/>
    <property type="match status" value="1"/>
</dbReference>
<feature type="transmembrane region" description="Helical" evidence="1">
    <location>
        <begin position="374"/>
        <end position="392"/>
    </location>
</feature>
<dbReference type="InterPro" id="IPR027463">
    <property type="entry name" value="AcrB_DN_DC_subdom"/>
</dbReference>
<keyword evidence="1" id="KW-1133">Transmembrane helix</keyword>
<name>A0A3B0U0I4_9ZZZZ</name>
<proteinExistence type="predicted"/>
<feature type="transmembrane region" description="Helical" evidence="1">
    <location>
        <begin position="518"/>
        <end position="536"/>
    </location>
</feature>
<feature type="transmembrane region" description="Helical" evidence="1">
    <location>
        <begin position="930"/>
        <end position="950"/>
    </location>
</feature>
<dbReference type="AlphaFoldDB" id="A0A3B0U0I4"/>
<keyword evidence="1" id="KW-0472">Membrane</keyword>
<dbReference type="Pfam" id="PF00873">
    <property type="entry name" value="ACR_tran"/>
    <property type="match status" value="1"/>
</dbReference>
<dbReference type="GO" id="GO:0005886">
    <property type="term" value="C:plasma membrane"/>
    <property type="evidence" value="ECO:0007669"/>
    <property type="project" value="TreeGrafter"/>
</dbReference>
<feature type="transmembrane region" description="Helical" evidence="1">
    <location>
        <begin position="477"/>
        <end position="497"/>
    </location>
</feature>
<dbReference type="SUPFAM" id="SSF82693">
    <property type="entry name" value="Multidrug efflux transporter AcrB pore domain, PN1, PN2, PC1 and PC2 subdomains"/>
    <property type="match status" value="3"/>
</dbReference>
<feature type="transmembrane region" description="Helical" evidence="1">
    <location>
        <begin position="957"/>
        <end position="977"/>
    </location>
</feature>
<feature type="transmembrane region" description="Helical" evidence="1">
    <location>
        <begin position="1093"/>
        <end position="1118"/>
    </location>
</feature>
<feature type="transmembrane region" description="Helical" evidence="1">
    <location>
        <begin position="353"/>
        <end position="369"/>
    </location>
</feature>
<dbReference type="PRINTS" id="PR00702">
    <property type="entry name" value="ACRIFLAVINRP"/>
</dbReference>
<dbReference type="PANTHER" id="PTHR32063">
    <property type="match status" value="1"/>
</dbReference>
<sequence>MVKDKKTNNIQNIQRRFGPTYLALKNKTTIYILTAVVVLFGIFSYQRMPRELMPEIVVPYIFVQTLYPGNSPIDIENFITRPIEQELKGMQGVKKVSSASYQDVSLIVVEFNTNVPVKDALQDTKDRVDKSLSELPNDLERDPMVKDIDFSEFPIMNVNLSGDFSMKDLKKYAELLQDEFESLNEVSEANIRGIDEREIQINVDPYKLEAHGMTFEDISLAIRSENITIGAGEFTSDQTRRIIRTEADYKNIGQIANTIIKVNMGKPVYIRDVATVVDGYKERSTIARLDDKPVVTLSITKKSGENILDASDKILQTIKDQKDKGFIPKNLEVVVTDDTTHYIRNEINNLENSIILGMILVIFVLFLFLGFRNALFSGLAIPLSMFLSFIILEQSGVTLNNMVLYGLILALGMLVDNAIVVVENVYRLHSQGYSILLATKKGVSEIAFPIITSTLTTLAAFFPLLQWEGIVGQFMSILPKTLIVVLASSLFVALILNPPFIALFMKIDDIRKKADWKISFKRAGVLAAIAALFYLGKVYLPGNILMTIALLLVLNIILFRPLARWFQTKFLVWLENFYSRQLKFALTGYMPIVYFAGTILLLVFSALFYFGSQPKVVFFPNTDPQTIYVTMELPLGTSIEKTDEVSREVEKIITTTIAPFRHIVKSVTTNVGNGKGGLFESDNSPNKSLTMVSFEEYKLRGGISTAKIMQDISNNLDGFVGAKIYVEKDDKGPPVGAPVNIDVSGDKFDELIRISNDFIRLIEDDNIAGIDELKLNINVNQPEMLVKVNRERARLYELTTQQVALAFRDALYGLDVGNFKEGEDEYDIFLRLGEKYRNDVSTLMNQKLSVNGSNIPISAVADFEYSTTYDKISRVNNKRVITISSNVKEGYNANQINQRIRQVLANYKMPNGYNYAFTGEQQEQDESTNFLMFAMLVVIALIMLILVTQFNSFIRPAIIIATVVFSTIGVFLGLGFFKMEFVIIMTGIGIISLAGIVVNNGIVLIDYIDLLRKRKREELGYSEKAFLPPEIQIDTLVEAGRTRLRPVLLTAITTVLGLLPLAIGLNFDFFGLYTNFNPDFSMGGESVAFWGPMSWTVIFGLTFATILTLLIAPVMYMLTIRINYRIKKWTGTLPESNIIDPGEKGIVPKGKS</sequence>
<dbReference type="InterPro" id="IPR001036">
    <property type="entry name" value="Acrflvin-R"/>
</dbReference>
<dbReference type="SUPFAM" id="SSF82714">
    <property type="entry name" value="Multidrug efflux transporter AcrB TolC docking domain, DN and DC subdomains"/>
    <property type="match status" value="2"/>
</dbReference>
<dbReference type="GO" id="GO:0042910">
    <property type="term" value="F:xenobiotic transmembrane transporter activity"/>
    <property type="evidence" value="ECO:0007669"/>
    <property type="project" value="TreeGrafter"/>
</dbReference>
<feature type="transmembrane region" description="Helical" evidence="1">
    <location>
        <begin position="584"/>
        <end position="610"/>
    </location>
</feature>
<organism evidence="2">
    <name type="scientific">hydrothermal vent metagenome</name>
    <dbReference type="NCBI Taxonomy" id="652676"/>
    <lineage>
        <taxon>unclassified sequences</taxon>
        <taxon>metagenomes</taxon>
        <taxon>ecological metagenomes</taxon>
    </lineage>
</organism>
<gene>
    <name evidence="2" type="ORF">MNBD_BACTEROID01-2198</name>
</gene>
<dbReference type="Gene3D" id="3.30.2090.10">
    <property type="entry name" value="Multidrug efflux transporter AcrB TolC docking domain, DN and DC subdomains"/>
    <property type="match status" value="2"/>
</dbReference>
<feature type="transmembrane region" description="Helical" evidence="1">
    <location>
        <begin position="446"/>
        <end position="465"/>
    </location>
</feature>
<dbReference type="Gene3D" id="3.30.70.1430">
    <property type="entry name" value="Multidrug efflux transporter AcrB pore domain"/>
    <property type="match status" value="2"/>
</dbReference>
<feature type="transmembrane region" description="Helical" evidence="1">
    <location>
        <begin position="1047"/>
        <end position="1073"/>
    </location>
</feature>
<reference evidence="2" key="1">
    <citation type="submission" date="2018-06" db="EMBL/GenBank/DDBJ databases">
        <authorList>
            <person name="Zhirakovskaya E."/>
        </authorList>
    </citation>
    <scope>NUCLEOTIDE SEQUENCE</scope>
</reference>
<dbReference type="Gene3D" id="3.30.70.1320">
    <property type="entry name" value="Multidrug efflux transporter AcrB pore domain like"/>
    <property type="match status" value="1"/>
</dbReference>
<feature type="transmembrane region" description="Helical" evidence="1">
    <location>
        <begin position="983"/>
        <end position="1008"/>
    </location>
</feature>
<keyword evidence="1" id="KW-0812">Transmembrane</keyword>
<protein>
    <submittedName>
        <fullName evidence="2">Efflux system associated with Geranylgeranyl-PP synthase, inner membrane transporter (RND type)</fullName>
    </submittedName>
</protein>
<accession>A0A3B0U0I4</accession>
<evidence type="ECO:0000256" key="1">
    <source>
        <dbReference type="SAM" id="Phobius"/>
    </source>
</evidence>